<dbReference type="GO" id="GO:0005634">
    <property type="term" value="C:nucleus"/>
    <property type="evidence" value="ECO:0007669"/>
    <property type="project" value="UniProtKB-SubCell"/>
</dbReference>
<evidence type="ECO:0000256" key="2">
    <source>
        <dbReference type="ARBA" id="ARBA00022679"/>
    </source>
</evidence>
<comment type="subunit">
    <text evidence="4">Homotrimer.</text>
</comment>
<dbReference type="STRING" id="224129.A0A1W4XN90"/>
<dbReference type="AlphaFoldDB" id="A0A1W4XN90"/>
<protein>
    <recommendedName>
        <fullName evidence="4">S-methyl-5'-thioadenosine phosphorylase</fullName>
        <ecNumber evidence="4">2.4.2.28</ecNumber>
    </recommendedName>
    <alternativeName>
        <fullName evidence="4">5'-methylthioadenosine phosphorylase</fullName>
        <shortName evidence="4">MTA phosphorylase</shortName>
        <shortName evidence="4">MTAP</shortName>
        <shortName evidence="4">MTAPase</shortName>
    </alternativeName>
</protein>
<gene>
    <name evidence="7 8" type="primary">LOC108743255</name>
</gene>
<dbReference type="GO" id="GO:0019509">
    <property type="term" value="P:L-methionine salvage from methylthioadenosine"/>
    <property type="evidence" value="ECO:0007669"/>
    <property type="project" value="UniProtKB-UniRule"/>
</dbReference>
<evidence type="ECO:0000313" key="7">
    <source>
        <dbReference type="RefSeq" id="XP_018334247.1"/>
    </source>
</evidence>
<keyword evidence="2 4" id="KW-0808">Transferase</keyword>
<dbReference type="RefSeq" id="XP_018334247.1">
    <property type="nucleotide sequence ID" value="XM_018478745.2"/>
</dbReference>
<comment type="similarity">
    <text evidence="4">Belongs to the PNP/MTAP phosphorylase family. MTAP subfamily.</text>
</comment>
<reference evidence="7 8" key="1">
    <citation type="submission" date="2025-04" db="UniProtKB">
        <authorList>
            <consortium name="RefSeq"/>
        </authorList>
    </citation>
    <scope>IDENTIFICATION</scope>
    <source>
        <tissue evidence="7 8">Entire body</tissue>
    </source>
</reference>
<keyword evidence="4" id="KW-0539">Nucleus</keyword>
<evidence type="ECO:0000256" key="3">
    <source>
        <dbReference type="ARBA" id="ARBA00022726"/>
    </source>
</evidence>
<proteinExistence type="inferred from homology"/>
<dbReference type="GO" id="GO:0017061">
    <property type="term" value="F:S-methyl-5-thioadenosine phosphorylase activity"/>
    <property type="evidence" value="ECO:0007669"/>
    <property type="project" value="UniProtKB-UniRule"/>
</dbReference>
<feature type="site" description="Important for substrate specificity" evidence="4">
    <location>
        <position position="227"/>
    </location>
</feature>
<evidence type="ECO:0000256" key="4">
    <source>
        <dbReference type="HAMAP-Rule" id="MF_03155"/>
    </source>
</evidence>
<comment type="catalytic activity">
    <reaction evidence="4">
        <text>S-methyl-5'-thioadenosine + phosphate = 5-(methylsulfanyl)-alpha-D-ribose 1-phosphate + adenine</text>
        <dbReference type="Rhea" id="RHEA:11852"/>
        <dbReference type="ChEBI" id="CHEBI:16708"/>
        <dbReference type="ChEBI" id="CHEBI:17509"/>
        <dbReference type="ChEBI" id="CHEBI:43474"/>
        <dbReference type="ChEBI" id="CHEBI:58533"/>
        <dbReference type="EC" id="2.4.2.28"/>
    </reaction>
</comment>
<comment type="function">
    <text evidence="4">Catalyzes the reversible phosphorylation of S-methyl-5'-thioadenosine (MTA) to adenine and 5-methylthioribose-1-phosphate. Involved in the breakdown of MTA, a major by-product of polyamine biosynthesis. Responsible for the first step in the methionine salvage pathway after MTA has been generated from S-adenosylmethionine. Has broad substrate specificity with 6-aminopurine nucleosides as preferred substrates.</text>
</comment>
<dbReference type="Proteomes" id="UP000192223">
    <property type="component" value="Unplaced"/>
</dbReference>
<dbReference type="Gene3D" id="3.40.50.1580">
    <property type="entry name" value="Nucleoside phosphorylase domain"/>
    <property type="match status" value="1"/>
</dbReference>
<dbReference type="RefSeq" id="XP_018334248.1">
    <property type="nucleotide sequence ID" value="XM_018478746.2"/>
</dbReference>
<feature type="binding site" evidence="4">
    <location>
        <begin position="54"/>
        <end position="55"/>
    </location>
    <ligand>
        <name>phosphate</name>
        <dbReference type="ChEBI" id="CHEBI:43474"/>
    </ligand>
</feature>
<dbReference type="CDD" id="cd09010">
    <property type="entry name" value="MTAP_SsMTAPII_like_MTIP"/>
    <property type="match status" value="1"/>
</dbReference>
<keyword evidence="3 4" id="KW-0660">Purine salvage</keyword>
<dbReference type="NCBIfam" id="TIGR01694">
    <property type="entry name" value="MTAP"/>
    <property type="match status" value="1"/>
</dbReference>
<keyword evidence="6" id="KW-1185">Reference proteome</keyword>
<evidence type="ECO:0000313" key="6">
    <source>
        <dbReference type="Proteomes" id="UP000192223"/>
    </source>
</evidence>
<dbReference type="InterPro" id="IPR035994">
    <property type="entry name" value="Nucleoside_phosphorylase_sf"/>
</dbReference>
<keyword evidence="1 4" id="KW-0328">Glycosyltransferase</keyword>
<feature type="site" description="Important for substrate specificity" evidence="4">
    <location>
        <position position="172"/>
    </location>
</feature>
<dbReference type="EC" id="2.4.2.28" evidence="4"/>
<dbReference type="UniPathway" id="UPA00904">
    <property type="reaction ID" value="UER00873"/>
</dbReference>
<organism evidence="6 7">
    <name type="scientific">Agrilus planipennis</name>
    <name type="common">Emerald ash borer</name>
    <name type="synonym">Agrilus marcopoli</name>
    <dbReference type="NCBI Taxonomy" id="224129"/>
    <lineage>
        <taxon>Eukaryota</taxon>
        <taxon>Metazoa</taxon>
        <taxon>Ecdysozoa</taxon>
        <taxon>Arthropoda</taxon>
        <taxon>Hexapoda</taxon>
        <taxon>Insecta</taxon>
        <taxon>Pterygota</taxon>
        <taxon>Neoptera</taxon>
        <taxon>Endopterygota</taxon>
        <taxon>Coleoptera</taxon>
        <taxon>Polyphaga</taxon>
        <taxon>Elateriformia</taxon>
        <taxon>Buprestoidea</taxon>
        <taxon>Buprestidae</taxon>
        <taxon>Agrilinae</taxon>
        <taxon>Agrilus</taxon>
    </lineage>
</organism>
<dbReference type="Pfam" id="PF01048">
    <property type="entry name" value="PNP_UDP_1"/>
    <property type="match status" value="1"/>
</dbReference>
<comment type="subcellular location">
    <subcellularLocation>
        <location evidence="4">Cytoplasm</location>
    </subcellularLocation>
    <subcellularLocation>
        <location evidence="4">Nucleus</location>
    </subcellularLocation>
</comment>
<comment type="caution">
    <text evidence="4">Lacks conserved residue(s) required for the propagation of feature annotation.</text>
</comment>
<dbReference type="GO" id="GO:0005829">
    <property type="term" value="C:cytosol"/>
    <property type="evidence" value="ECO:0007669"/>
    <property type="project" value="TreeGrafter"/>
</dbReference>
<dbReference type="SUPFAM" id="SSF53167">
    <property type="entry name" value="Purine and uridine phosphorylases"/>
    <property type="match status" value="1"/>
</dbReference>
<feature type="binding site" evidence="4">
    <location>
        <position position="190"/>
    </location>
    <ligand>
        <name>substrate</name>
    </ligand>
</feature>
<evidence type="ECO:0000313" key="8">
    <source>
        <dbReference type="RefSeq" id="XP_018334248.1"/>
    </source>
</evidence>
<feature type="binding site" evidence="4">
    <location>
        <position position="191"/>
    </location>
    <ligand>
        <name>phosphate</name>
        <dbReference type="ChEBI" id="CHEBI:43474"/>
    </ligand>
</feature>
<dbReference type="KEGG" id="apln:108743255"/>
<name>A0A1W4XN90_AGRPL</name>
<evidence type="ECO:0000259" key="5">
    <source>
        <dbReference type="Pfam" id="PF01048"/>
    </source>
</evidence>
<dbReference type="OrthoDB" id="431409at2759"/>
<keyword evidence="4" id="KW-0963">Cytoplasm</keyword>
<feature type="domain" description="Nucleoside phosphorylase" evidence="5">
    <location>
        <begin position="5"/>
        <end position="249"/>
    </location>
</feature>
<evidence type="ECO:0000256" key="1">
    <source>
        <dbReference type="ARBA" id="ARBA00022676"/>
    </source>
</evidence>
<dbReference type="GO" id="GO:0006166">
    <property type="term" value="P:purine ribonucleoside salvage"/>
    <property type="evidence" value="ECO:0007669"/>
    <property type="project" value="UniProtKB-KW"/>
</dbReference>
<dbReference type="InterPro" id="IPR010044">
    <property type="entry name" value="MTAP"/>
</dbReference>
<dbReference type="HAMAP" id="MF_01963">
    <property type="entry name" value="MTAP"/>
    <property type="match status" value="1"/>
</dbReference>
<feature type="binding site" evidence="4">
    <location>
        <position position="12"/>
    </location>
    <ligand>
        <name>phosphate</name>
        <dbReference type="ChEBI" id="CHEBI:43474"/>
    </ligand>
</feature>
<sequence>MFPVKVGIIGGSGLDNPDIFKSRSEKRVTTIFGDPSDILIEGTLGDVPCVLLARHGRKHNINPTNVNYRANIWALKEIGCTHVIVSAAVGSLLEDFRPGEFVILNNFIDRTTKRFSTFYDGQSKSPKGVTHIPMEPAFCERTRQIVIDAGQSLGLNVHDEGTIVVIEGPRFSTKAESLMYRQWGGHVVGMTTVPEVILAKEAGLCYSAIALITDYDCWKADFSAVNVEKVEETFKENVKKVTDLIIEVVTRIGKDNWDDTIKEKRDTVTKANMMRE</sequence>
<comment type="pathway">
    <text evidence="4">Amino-acid biosynthesis; L-methionine biosynthesis via salvage pathway; S-methyl-5-thio-alpha-D-ribose 1-phosphate from S-methyl-5'-thioadenosine (phosphorylase route): step 1/1.</text>
</comment>
<dbReference type="InterPro" id="IPR000845">
    <property type="entry name" value="Nucleoside_phosphorylase_d"/>
</dbReference>
<dbReference type="PANTHER" id="PTHR42679">
    <property type="entry name" value="S-METHYL-5'-THIOADENOSINE PHOSPHORYLASE"/>
    <property type="match status" value="1"/>
</dbReference>
<dbReference type="PANTHER" id="PTHR42679:SF2">
    <property type="entry name" value="S-METHYL-5'-THIOADENOSINE PHOSPHORYLASE"/>
    <property type="match status" value="1"/>
</dbReference>
<feature type="binding site" evidence="4">
    <location>
        <begin position="214"/>
        <end position="216"/>
    </location>
    <ligand>
        <name>substrate</name>
    </ligand>
</feature>
<dbReference type="FunFam" id="3.40.50.1580:FF:000012">
    <property type="entry name" value="Probable 6-oxopurine nucleoside phosphorylase"/>
    <property type="match status" value="1"/>
</dbReference>
<accession>A0A1W4XN90</accession>
<dbReference type="GeneID" id="108743255"/>